<gene>
    <name evidence="1" type="ordered locus">Hneap_2378</name>
</gene>
<accession>D0KXJ9</accession>
<evidence type="ECO:0000313" key="2">
    <source>
        <dbReference type="Proteomes" id="UP000009102"/>
    </source>
</evidence>
<evidence type="ECO:0000313" key="1">
    <source>
        <dbReference type="EMBL" id="ACX97187.1"/>
    </source>
</evidence>
<proteinExistence type="predicted"/>
<dbReference type="Proteomes" id="UP000009102">
    <property type="component" value="Chromosome"/>
</dbReference>
<organism evidence="1 2">
    <name type="scientific">Halothiobacillus neapolitanus (strain ATCC 23641 / DSM 15147 / CIP 104769 / NCIMB 8539 / c2)</name>
    <name type="common">Thiobacillus neapolitanus</name>
    <dbReference type="NCBI Taxonomy" id="555778"/>
    <lineage>
        <taxon>Bacteria</taxon>
        <taxon>Pseudomonadati</taxon>
        <taxon>Pseudomonadota</taxon>
        <taxon>Gammaproteobacteria</taxon>
        <taxon>Chromatiales</taxon>
        <taxon>Halothiobacillaceae</taxon>
        <taxon>Halothiobacillus</taxon>
    </lineage>
</organism>
<name>D0KXJ9_HALNC</name>
<dbReference type="AlphaFoldDB" id="D0KXJ9"/>
<dbReference type="HOGENOM" id="CLU_3252384_0_0_6"/>
<sequence length="42" mass="4939">MSGNARKRFTEGVFEATTHCDPRLDVLDFDARVWDVFFRTCQ</sequence>
<dbReference type="EMBL" id="CP001801">
    <property type="protein sequence ID" value="ACX97187.1"/>
    <property type="molecule type" value="Genomic_DNA"/>
</dbReference>
<keyword evidence="2" id="KW-1185">Reference proteome</keyword>
<reference evidence="1 2" key="1">
    <citation type="submission" date="2009-10" db="EMBL/GenBank/DDBJ databases">
        <title>Complete sequence of Halothiobacillus neapolitanus c2.</title>
        <authorList>
            <consortium name="US DOE Joint Genome Institute"/>
            <person name="Lucas S."/>
            <person name="Copeland A."/>
            <person name="Lapidus A."/>
            <person name="Glavina del Rio T."/>
            <person name="Tice H."/>
            <person name="Bruce D."/>
            <person name="Goodwin L."/>
            <person name="Pitluck S."/>
            <person name="Davenport K."/>
            <person name="Brettin T."/>
            <person name="Detter J.C."/>
            <person name="Han C."/>
            <person name="Tapia R."/>
            <person name="Larimer F."/>
            <person name="Land M."/>
            <person name="Hauser L."/>
            <person name="Kyrpides N."/>
            <person name="Mikhailova N."/>
            <person name="Kerfeld C."/>
            <person name="Cannon G."/>
            <person name="Heinhort S."/>
        </authorList>
    </citation>
    <scope>NUCLEOTIDE SEQUENCE [LARGE SCALE GENOMIC DNA]</scope>
    <source>
        <strain evidence="2">ATCC 23641 / c2</strain>
    </source>
</reference>
<dbReference type="KEGG" id="hna:Hneap_2378"/>
<protein>
    <submittedName>
        <fullName evidence="1">Uncharacterized protein</fullName>
    </submittedName>
</protein>